<name>T5AMD6_OPHSC</name>
<evidence type="ECO:0000313" key="2">
    <source>
        <dbReference type="Proteomes" id="UP000019374"/>
    </source>
</evidence>
<organism evidence="1 2">
    <name type="scientific">Ophiocordyceps sinensis (strain Co18 / CGMCC 3.14243)</name>
    <name type="common">Yarsagumba caterpillar fungus</name>
    <name type="synonym">Hirsutella sinensis</name>
    <dbReference type="NCBI Taxonomy" id="911162"/>
    <lineage>
        <taxon>Eukaryota</taxon>
        <taxon>Fungi</taxon>
        <taxon>Dikarya</taxon>
        <taxon>Ascomycota</taxon>
        <taxon>Pezizomycotina</taxon>
        <taxon>Sordariomycetes</taxon>
        <taxon>Hypocreomycetidae</taxon>
        <taxon>Hypocreales</taxon>
        <taxon>Ophiocordycipitaceae</taxon>
        <taxon>Ophiocordyceps</taxon>
    </lineage>
</organism>
<evidence type="ECO:0000313" key="1">
    <source>
        <dbReference type="EMBL" id="EQL03003.1"/>
    </source>
</evidence>
<dbReference type="HOGENOM" id="CLU_2109749_0_0_1"/>
<protein>
    <submittedName>
        <fullName evidence="1">Uncharacterized protein</fullName>
    </submittedName>
</protein>
<sequence length="115" mass="11977">MTPTVHDGLVAAASREPRARPAVPPPMMRKSKACLAKSWAETRHGVRGGEGGADTAGAAGAVFEAVFDLVFDVAFDVVLDLVVAAGAVPPLDFVAVVFIVVARGVADFNPLFFQQ</sequence>
<reference evidence="1 2" key="1">
    <citation type="journal article" date="2013" name="Chin. Sci. Bull.">
        <title>Genome survey uncovers the secrets of sex and lifestyle in caterpillar fungus.</title>
        <authorList>
            <person name="Hu X."/>
            <person name="Zhang Y."/>
            <person name="Xiao G."/>
            <person name="Zheng P."/>
            <person name="Xia Y."/>
            <person name="Zhang X."/>
            <person name="St Leger R.J."/>
            <person name="Liu X."/>
            <person name="Wang C."/>
        </authorList>
    </citation>
    <scope>NUCLEOTIDE SEQUENCE [LARGE SCALE GENOMIC DNA]</scope>
    <source>
        <strain evidence="2">Co18 / CGMCC 3.14243</strain>
        <tissue evidence="1">Fruit-body</tissue>
    </source>
</reference>
<proteinExistence type="predicted"/>
<gene>
    <name evidence="1" type="ORF">OCS_01297</name>
</gene>
<dbReference type="AlphaFoldDB" id="T5AMD6"/>
<dbReference type="EMBL" id="KE652250">
    <property type="protein sequence ID" value="EQL03003.1"/>
    <property type="molecule type" value="Genomic_DNA"/>
</dbReference>
<accession>T5AMD6</accession>
<dbReference type="Proteomes" id="UP000019374">
    <property type="component" value="Unassembled WGS sequence"/>
</dbReference>